<dbReference type="AlphaFoldDB" id="A0A076ESM7"/>
<dbReference type="PANTHER" id="PTHR43975">
    <property type="entry name" value="ZGC:101858"/>
    <property type="match status" value="1"/>
</dbReference>
<accession>A0A076ESM7</accession>
<dbReference type="PRINTS" id="PR00081">
    <property type="entry name" value="GDHRDH"/>
</dbReference>
<dbReference type="Pfam" id="PF00106">
    <property type="entry name" value="adh_short"/>
    <property type="match status" value="1"/>
</dbReference>
<evidence type="ECO:0000313" key="2">
    <source>
        <dbReference type="EMBL" id="AII08851.1"/>
    </source>
</evidence>
<dbReference type="EMBL" id="CP008947">
    <property type="protein sequence ID" value="AII08851.1"/>
    <property type="molecule type" value="Genomic_DNA"/>
</dbReference>
<dbReference type="Proteomes" id="UP000028488">
    <property type="component" value="Chromosome"/>
</dbReference>
<name>A0A076ESM7_RHOOP</name>
<dbReference type="RefSeq" id="WP_112302533.1">
    <property type="nucleotide sequence ID" value="NZ_CP008947.1"/>
</dbReference>
<gene>
    <name evidence="2" type="ORF">EP51_31180</name>
</gene>
<dbReference type="InterPro" id="IPR002347">
    <property type="entry name" value="SDR_fam"/>
</dbReference>
<evidence type="ECO:0000256" key="1">
    <source>
        <dbReference type="RuleBase" id="RU000363"/>
    </source>
</evidence>
<dbReference type="SUPFAM" id="SSF51735">
    <property type="entry name" value="NAD(P)-binding Rossmann-fold domains"/>
    <property type="match status" value="1"/>
</dbReference>
<dbReference type="InterPro" id="IPR036291">
    <property type="entry name" value="NAD(P)-bd_dom_sf"/>
</dbReference>
<organism evidence="2 3">
    <name type="scientific">Rhodococcus opacus</name>
    <name type="common">Nocardia opaca</name>
    <dbReference type="NCBI Taxonomy" id="37919"/>
    <lineage>
        <taxon>Bacteria</taxon>
        <taxon>Bacillati</taxon>
        <taxon>Actinomycetota</taxon>
        <taxon>Actinomycetes</taxon>
        <taxon>Mycobacteriales</taxon>
        <taxon>Nocardiaceae</taxon>
        <taxon>Rhodococcus</taxon>
    </lineage>
</organism>
<protein>
    <submittedName>
        <fullName evidence="2">Short-chain dehydrogenase</fullName>
    </submittedName>
</protein>
<comment type="similarity">
    <text evidence="1">Belongs to the short-chain dehydrogenases/reductases (SDR) family.</text>
</comment>
<dbReference type="CDD" id="cd05233">
    <property type="entry name" value="SDR_c"/>
    <property type="match status" value="1"/>
</dbReference>
<dbReference type="Gene3D" id="3.40.50.720">
    <property type="entry name" value="NAD(P)-binding Rossmann-like Domain"/>
    <property type="match status" value="1"/>
</dbReference>
<dbReference type="PANTHER" id="PTHR43975:SF2">
    <property type="entry name" value="EG:BACR7A4.14 PROTEIN-RELATED"/>
    <property type="match status" value="1"/>
</dbReference>
<sequence length="245" mass="25294">MSRTALITGASRGIGLGIATRLAEQGYGLTITARDRERLESVAAELRTAGAKDVVVVAGDLADEESAGRVVEAHADAFGSLNALVLNAGVGTAGAIGEFPMHRFDKSLEVNLRAPFSLLQQSLPLLRTGAAENPGRGSKVVALASITGVYAEAGLAVYGATKAALISLTETLNVEESGNGVSATALAPAYVDTDMSAWIHDTIPPEAMIEVNDIVELVDALLRLSSRAVVPKIVVGRAGTDGYRA</sequence>
<proteinExistence type="inferred from homology"/>
<dbReference type="eggNOG" id="COG0300">
    <property type="taxonomic scope" value="Bacteria"/>
</dbReference>
<reference evidence="2 3" key="1">
    <citation type="submission" date="2014-07" db="EMBL/GenBank/DDBJ databases">
        <title>Genome Sequence of Rhodococcus opacus Strain R7, a Biodegrader of Mono- and Polycyclic Aromatic Hydrocarbons.</title>
        <authorList>
            <person name="Di Gennaro P."/>
            <person name="Zampolli J."/>
            <person name="Presti I."/>
            <person name="Cappelletti M."/>
            <person name="D'Ursi P."/>
            <person name="Orro A."/>
            <person name="Mezzelani A."/>
            <person name="Milanesi L."/>
        </authorList>
    </citation>
    <scope>NUCLEOTIDE SEQUENCE [LARGE SCALE GENOMIC DNA]</scope>
    <source>
        <strain evidence="2 3">R7</strain>
    </source>
</reference>
<evidence type="ECO:0000313" key="3">
    <source>
        <dbReference type="Proteomes" id="UP000028488"/>
    </source>
</evidence>
<dbReference type="PRINTS" id="PR00080">
    <property type="entry name" value="SDRFAMILY"/>
</dbReference>